<dbReference type="InterPro" id="IPR016193">
    <property type="entry name" value="Cytidine_deaminase-like"/>
</dbReference>
<feature type="binding site" evidence="8">
    <location>
        <position position="48"/>
    </location>
    <ligand>
        <name>Zn(2+)</name>
        <dbReference type="ChEBI" id="CHEBI:29105"/>
        <note>catalytic</note>
    </ligand>
</feature>
<feature type="binding site" evidence="8">
    <location>
        <position position="78"/>
    </location>
    <ligand>
        <name>Zn(2+)</name>
        <dbReference type="ChEBI" id="CHEBI:29105"/>
        <note>catalytic</note>
    </ligand>
</feature>
<dbReference type="Proteomes" id="UP000563523">
    <property type="component" value="Unassembled WGS sequence"/>
</dbReference>
<dbReference type="InterPro" id="IPR016192">
    <property type="entry name" value="APOBEC/CMP_deaminase_Zn-bd"/>
</dbReference>
<evidence type="ECO:0000256" key="3">
    <source>
        <dbReference type="ARBA" id="ARBA00022694"/>
    </source>
</evidence>
<comment type="similarity">
    <text evidence="1">Belongs to the cytidine and deoxycytidylate deaminase family. ADAT2 subfamily.</text>
</comment>
<keyword evidence="4 8" id="KW-0479">Metal-binding</keyword>
<dbReference type="PROSITE" id="PS51747">
    <property type="entry name" value="CYT_DCMP_DEAMINASES_2"/>
    <property type="match status" value="1"/>
</dbReference>
<reference evidence="10 11" key="1">
    <citation type="submission" date="2020-06" db="EMBL/GenBank/DDBJ databases">
        <authorList>
            <person name="Kang J."/>
        </authorList>
    </citation>
    <scope>NUCLEOTIDE SEQUENCE [LARGE SCALE GENOMIC DNA]</scope>
    <source>
        <strain evidence="10 11">DCY120</strain>
    </source>
</reference>
<organism evidence="10 11">
    <name type="scientific">Bombilactobacillus apium</name>
    <dbReference type="NCBI Taxonomy" id="2675299"/>
    <lineage>
        <taxon>Bacteria</taxon>
        <taxon>Bacillati</taxon>
        <taxon>Bacillota</taxon>
        <taxon>Bacilli</taxon>
        <taxon>Lactobacillales</taxon>
        <taxon>Lactobacillaceae</taxon>
        <taxon>Bombilactobacillus</taxon>
    </lineage>
</organism>
<accession>A0A850QZ02</accession>
<comment type="function">
    <text evidence="8">Catalyzes the deamination of adenosine to inosine at the wobble position 34 of tRNA(Arg2).</text>
</comment>
<dbReference type="GO" id="GO:0052717">
    <property type="term" value="F:tRNA-specific adenosine-34 deaminase activity"/>
    <property type="evidence" value="ECO:0007669"/>
    <property type="project" value="UniProtKB-UniRule"/>
</dbReference>
<keyword evidence="11" id="KW-1185">Reference proteome</keyword>
<keyword evidence="5 8" id="KW-0378">Hydrolase</keyword>
<dbReference type="EMBL" id="JABZEC010000002">
    <property type="protein sequence ID" value="NVY95979.1"/>
    <property type="molecule type" value="Genomic_DNA"/>
</dbReference>
<evidence type="ECO:0000259" key="9">
    <source>
        <dbReference type="PROSITE" id="PS51747"/>
    </source>
</evidence>
<comment type="subunit">
    <text evidence="2 8">Homodimer.</text>
</comment>
<dbReference type="InterPro" id="IPR028883">
    <property type="entry name" value="tRNA_aden_deaminase"/>
</dbReference>
<dbReference type="CDD" id="cd01285">
    <property type="entry name" value="nucleoside_deaminase"/>
    <property type="match status" value="1"/>
</dbReference>
<evidence type="ECO:0000313" key="11">
    <source>
        <dbReference type="Proteomes" id="UP000563523"/>
    </source>
</evidence>
<dbReference type="PANTHER" id="PTHR11079:SF202">
    <property type="entry name" value="TRNA-SPECIFIC ADENOSINE DEAMINASE"/>
    <property type="match status" value="1"/>
</dbReference>
<evidence type="ECO:0000256" key="5">
    <source>
        <dbReference type="ARBA" id="ARBA00022801"/>
    </source>
</evidence>
<evidence type="ECO:0000256" key="4">
    <source>
        <dbReference type="ARBA" id="ARBA00022723"/>
    </source>
</evidence>
<evidence type="ECO:0000256" key="2">
    <source>
        <dbReference type="ARBA" id="ARBA00011738"/>
    </source>
</evidence>
<evidence type="ECO:0000256" key="8">
    <source>
        <dbReference type="HAMAP-Rule" id="MF_00972"/>
    </source>
</evidence>
<sequence>MQQALQAAQQAEIEGEVPIGAVIVDNLTNQVIAQGYNQRETRQDPLAHAEIEAITAACQKVGSWRLEHHSLFVTLEPCAMCAGAIINSRITNVIFGACDPKAGSVESLIHLFDFPYNSRPDYQSGVLAPECSQTLTTFFRKIRQQNS</sequence>
<dbReference type="PROSITE" id="PS00903">
    <property type="entry name" value="CYT_DCMP_DEAMINASES_1"/>
    <property type="match status" value="1"/>
</dbReference>
<evidence type="ECO:0000256" key="1">
    <source>
        <dbReference type="ARBA" id="ARBA00010669"/>
    </source>
</evidence>
<dbReference type="InterPro" id="IPR002125">
    <property type="entry name" value="CMP_dCMP_dom"/>
</dbReference>
<dbReference type="HAMAP" id="MF_00972">
    <property type="entry name" value="tRNA_aden_deaminase"/>
    <property type="match status" value="1"/>
</dbReference>
<dbReference type="Pfam" id="PF00383">
    <property type="entry name" value="dCMP_cyt_deam_1"/>
    <property type="match status" value="1"/>
</dbReference>
<evidence type="ECO:0000313" key="10">
    <source>
        <dbReference type="EMBL" id="NVY95979.1"/>
    </source>
</evidence>
<name>A0A850QZ02_9LACO</name>
<comment type="caution">
    <text evidence="10">The sequence shown here is derived from an EMBL/GenBank/DDBJ whole genome shotgun (WGS) entry which is preliminary data.</text>
</comment>
<dbReference type="EC" id="3.5.4.33" evidence="8"/>
<keyword evidence="6 8" id="KW-0862">Zinc</keyword>
<feature type="active site" description="Proton donor" evidence="8">
    <location>
        <position position="50"/>
    </location>
</feature>
<feature type="binding site" evidence="8">
    <location>
        <position position="81"/>
    </location>
    <ligand>
        <name>Zn(2+)</name>
        <dbReference type="ChEBI" id="CHEBI:29105"/>
        <note>catalytic</note>
    </ligand>
</feature>
<comment type="cofactor">
    <cofactor evidence="8">
        <name>Zn(2+)</name>
        <dbReference type="ChEBI" id="CHEBI:29105"/>
    </cofactor>
    <text evidence="8">Binds 1 zinc ion per subunit.</text>
</comment>
<dbReference type="GO" id="GO:0008270">
    <property type="term" value="F:zinc ion binding"/>
    <property type="evidence" value="ECO:0007669"/>
    <property type="project" value="UniProtKB-UniRule"/>
</dbReference>
<dbReference type="PANTHER" id="PTHR11079">
    <property type="entry name" value="CYTOSINE DEAMINASE FAMILY MEMBER"/>
    <property type="match status" value="1"/>
</dbReference>
<evidence type="ECO:0000256" key="6">
    <source>
        <dbReference type="ARBA" id="ARBA00022833"/>
    </source>
</evidence>
<dbReference type="SUPFAM" id="SSF53927">
    <property type="entry name" value="Cytidine deaminase-like"/>
    <property type="match status" value="1"/>
</dbReference>
<protein>
    <recommendedName>
        <fullName evidence="8">tRNA-specific adenosine deaminase</fullName>
        <ecNumber evidence="8">3.5.4.33</ecNumber>
    </recommendedName>
</protein>
<comment type="catalytic activity">
    <reaction evidence="7 8">
        <text>adenosine(34) in tRNA + H2O + H(+) = inosine(34) in tRNA + NH4(+)</text>
        <dbReference type="Rhea" id="RHEA:43168"/>
        <dbReference type="Rhea" id="RHEA-COMP:10373"/>
        <dbReference type="Rhea" id="RHEA-COMP:10374"/>
        <dbReference type="ChEBI" id="CHEBI:15377"/>
        <dbReference type="ChEBI" id="CHEBI:15378"/>
        <dbReference type="ChEBI" id="CHEBI:28938"/>
        <dbReference type="ChEBI" id="CHEBI:74411"/>
        <dbReference type="ChEBI" id="CHEBI:82852"/>
        <dbReference type="EC" id="3.5.4.33"/>
    </reaction>
</comment>
<dbReference type="GO" id="GO:0002100">
    <property type="term" value="P:tRNA wobble adenosine to inosine editing"/>
    <property type="evidence" value="ECO:0007669"/>
    <property type="project" value="UniProtKB-UniRule"/>
</dbReference>
<gene>
    <name evidence="8" type="primary">tadA</name>
    <name evidence="10" type="ORF">HU830_02085</name>
</gene>
<evidence type="ECO:0000256" key="7">
    <source>
        <dbReference type="ARBA" id="ARBA00048045"/>
    </source>
</evidence>
<dbReference type="AlphaFoldDB" id="A0A850QZ02"/>
<keyword evidence="3 8" id="KW-0819">tRNA processing</keyword>
<proteinExistence type="inferred from homology"/>
<feature type="domain" description="CMP/dCMP-type deaminase" evidence="9">
    <location>
        <begin position="1"/>
        <end position="106"/>
    </location>
</feature>
<dbReference type="Gene3D" id="3.40.140.10">
    <property type="entry name" value="Cytidine Deaminase, domain 2"/>
    <property type="match status" value="1"/>
</dbReference>
<dbReference type="NCBIfam" id="NF008113">
    <property type="entry name" value="PRK10860.1"/>
    <property type="match status" value="1"/>
</dbReference>